<accession>A0A917KC23</accession>
<dbReference type="Proteomes" id="UP000657574">
    <property type="component" value="Unassembled WGS sequence"/>
</dbReference>
<dbReference type="EMBL" id="BMQA01000004">
    <property type="protein sequence ID" value="GGJ07796.1"/>
    <property type="molecule type" value="Genomic_DNA"/>
</dbReference>
<proteinExistence type="predicted"/>
<evidence type="ECO:0000256" key="1">
    <source>
        <dbReference type="SAM" id="MobiDB-lite"/>
    </source>
</evidence>
<sequence>MHDDQGAVLAQVEIEFDEVEAGLLGGDEGTEGVLGLDAHDSAVTDGKEVQGSTRFRRRRLGMRADRPDLPVHAAESQPNGRLSR</sequence>
<organism evidence="2 3">
    <name type="scientific">Streptomyces brasiliensis</name>
    <dbReference type="NCBI Taxonomy" id="1954"/>
    <lineage>
        <taxon>Bacteria</taxon>
        <taxon>Bacillati</taxon>
        <taxon>Actinomycetota</taxon>
        <taxon>Actinomycetes</taxon>
        <taxon>Kitasatosporales</taxon>
        <taxon>Streptomycetaceae</taxon>
        <taxon>Streptomyces</taxon>
    </lineage>
</organism>
<gene>
    <name evidence="2" type="ORF">GCM10010121_017750</name>
</gene>
<evidence type="ECO:0000313" key="2">
    <source>
        <dbReference type="EMBL" id="GGJ07796.1"/>
    </source>
</evidence>
<reference evidence="2" key="2">
    <citation type="submission" date="2020-09" db="EMBL/GenBank/DDBJ databases">
        <authorList>
            <person name="Sun Q."/>
            <person name="Ohkuma M."/>
        </authorList>
    </citation>
    <scope>NUCLEOTIDE SEQUENCE</scope>
    <source>
        <strain evidence="2">JCM 3086</strain>
    </source>
</reference>
<evidence type="ECO:0000313" key="3">
    <source>
        <dbReference type="Proteomes" id="UP000657574"/>
    </source>
</evidence>
<comment type="caution">
    <text evidence="2">The sequence shown here is derived from an EMBL/GenBank/DDBJ whole genome shotgun (WGS) entry which is preliminary data.</text>
</comment>
<feature type="region of interest" description="Disordered" evidence="1">
    <location>
        <begin position="56"/>
        <end position="84"/>
    </location>
</feature>
<protein>
    <submittedName>
        <fullName evidence="2">Uncharacterized protein</fullName>
    </submittedName>
</protein>
<name>A0A917KC23_9ACTN</name>
<dbReference type="AlphaFoldDB" id="A0A917KC23"/>
<keyword evidence="3" id="KW-1185">Reference proteome</keyword>
<reference evidence="2" key="1">
    <citation type="journal article" date="2014" name="Int. J. Syst. Evol. Microbiol.">
        <title>Complete genome sequence of Corynebacterium casei LMG S-19264T (=DSM 44701T), isolated from a smear-ripened cheese.</title>
        <authorList>
            <consortium name="US DOE Joint Genome Institute (JGI-PGF)"/>
            <person name="Walter F."/>
            <person name="Albersmeier A."/>
            <person name="Kalinowski J."/>
            <person name="Ruckert C."/>
        </authorList>
    </citation>
    <scope>NUCLEOTIDE SEQUENCE</scope>
    <source>
        <strain evidence="2">JCM 3086</strain>
    </source>
</reference>